<evidence type="ECO:0000313" key="3">
    <source>
        <dbReference type="Proteomes" id="UP000242818"/>
    </source>
</evidence>
<protein>
    <recommendedName>
        <fullName evidence="4">DUF3098 domain-containing protein</fullName>
    </recommendedName>
</protein>
<keyword evidence="1" id="KW-1133">Transmembrane helix</keyword>
<name>A0A1C4F441_9BACT</name>
<proteinExistence type="predicted"/>
<dbReference type="AlphaFoldDB" id="A0A1C4F441"/>
<sequence length="106" mass="11684">MAKGVRQSAKPAEKQADKAAVVVDNRFLFSKESYKIMLVGLVVIVVGFLLMTGGGSNDPNSFKPEEVYSWRRITLAPIVILIGLGIEAYAIMRKPKDFKPVEEKTA</sequence>
<accession>A0A1C4F441</accession>
<keyword evidence="1" id="KW-0812">Transmembrane</keyword>
<dbReference type="RefSeq" id="WP_089713712.1">
    <property type="nucleotide sequence ID" value="NZ_FMAR01000011.1"/>
</dbReference>
<organism evidence="2 3">
    <name type="scientific">Chitinophaga costaii</name>
    <dbReference type="NCBI Taxonomy" id="1335309"/>
    <lineage>
        <taxon>Bacteria</taxon>
        <taxon>Pseudomonadati</taxon>
        <taxon>Bacteroidota</taxon>
        <taxon>Chitinophagia</taxon>
        <taxon>Chitinophagales</taxon>
        <taxon>Chitinophagaceae</taxon>
        <taxon>Chitinophaga</taxon>
    </lineage>
</organism>
<dbReference type="STRING" id="1335309.GA0116948_11191"/>
<evidence type="ECO:0000313" key="2">
    <source>
        <dbReference type="EMBL" id="SCC50443.1"/>
    </source>
</evidence>
<evidence type="ECO:0008006" key="4">
    <source>
        <dbReference type="Google" id="ProtNLM"/>
    </source>
</evidence>
<gene>
    <name evidence="2" type="ORF">GA0116948_11191</name>
</gene>
<dbReference type="Pfam" id="PF11297">
    <property type="entry name" value="DUF3098"/>
    <property type="match status" value="1"/>
</dbReference>
<feature type="transmembrane region" description="Helical" evidence="1">
    <location>
        <begin position="73"/>
        <end position="92"/>
    </location>
</feature>
<keyword evidence="1" id="KW-0472">Membrane</keyword>
<evidence type="ECO:0000256" key="1">
    <source>
        <dbReference type="SAM" id="Phobius"/>
    </source>
</evidence>
<feature type="transmembrane region" description="Helical" evidence="1">
    <location>
        <begin position="36"/>
        <end position="53"/>
    </location>
</feature>
<dbReference type="OrthoDB" id="963379at2"/>
<keyword evidence="3" id="KW-1185">Reference proteome</keyword>
<dbReference type="Proteomes" id="UP000242818">
    <property type="component" value="Unassembled WGS sequence"/>
</dbReference>
<reference evidence="2 3" key="1">
    <citation type="submission" date="2016-08" db="EMBL/GenBank/DDBJ databases">
        <authorList>
            <person name="Seilhamer J.J."/>
        </authorList>
    </citation>
    <scope>NUCLEOTIDE SEQUENCE [LARGE SCALE GENOMIC DNA]</scope>
    <source>
        <strain evidence="2 3">A37T2</strain>
    </source>
</reference>
<dbReference type="InterPro" id="IPR021448">
    <property type="entry name" value="DUF3098"/>
</dbReference>
<dbReference type="EMBL" id="FMAR01000011">
    <property type="protein sequence ID" value="SCC50443.1"/>
    <property type="molecule type" value="Genomic_DNA"/>
</dbReference>